<feature type="binding site" evidence="12">
    <location>
        <position position="182"/>
    </location>
    <ligand>
        <name>ATP</name>
        <dbReference type="ChEBI" id="CHEBI:30616"/>
    </ligand>
</feature>
<evidence type="ECO:0000256" key="6">
    <source>
        <dbReference type="ARBA" id="ARBA00022741"/>
    </source>
</evidence>
<dbReference type="Proteomes" id="UP000261111">
    <property type="component" value="Unassembled WGS sequence"/>
</dbReference>
<comment type="catalytic activity">
    <reaction evidence="12">
        <text>D-ribose + ATP = D-ribose 5-phosphate + ADP + H(+)</text>
        <dbReference type="Rhea" id="RHEA:13697"/>
        <dbReference type="ChEBI" id="CHEBI:15378"/>
        <dbReference type="ChEBI" id="CHEBI:30616"/>
        <dbReference type="ChEBI" id="CHEBI:47013"/>
        <dbReference type="ChEBI" id="CHEBI:78346"/>
        <dbReference type="ChEBI" id="CHEBI:456216"/>
        <dbReference type="EC" id="2.7.1.15"/>
    </reaction>
</comment>
<keyword evidence="5 12" id="KW-0479">Metal-binding</keyword>
<dbReference type="GO" id="GO:0019303">
    <property type="term" value="P:D-ribose catabolic process"/>
    <property type="evidence" value="ECO:0007669"/>
    <property type="project" value="UniProtKB-UniRule"/>
</dbReference>
<keyword evidence="7 12" id="KW-0418">Kinase</keyword>
<keyword evidence="11 12" id="KW-0119">Carbohydrate metabolism</keyword>
<gene>
    <name evidence="12 14" type="primary">rbsK</name>
    <name evidence="14" type="ORF">DWX41_10475</name>
</gene>
<evidence type="ECO:0000256" key="10">
    <source>
        <dbReference type="ARBA" id="ARBA00022958"/>
    </source>
</evidence>
<sequence length="310" mass="33575">MEIAVVGTMNMDMIIHADRIPLKGETIPGSSIEYQPGGKGANQAVAMAKLGARVTMFGCVGNDTAGKKLIKNMAQYGVNTEHINILEEIPTGQAFITVGEKDNTIIIIAGANNYVSKEYAKNNHREILKADIIVLQNEIPEETIDYVIRLCHKHNKTIVWNPAPARKLNPELLEMATYLTPNEHEAQVIWGEEAADMANLLPRYPGKLIITRGEKGVSINTNEKGIITLPAIKVEVKDTTGAGDTLNGAFCVGLSKKMQELQALEFANIAAGLSVQKCGAQIGMPDITEVEKILLTSSLSKQETQAIASN</sequence>
<comment type="similarity">
    <text evidence="12">Belongs to the carbohydrate kinase PfkB family. Ribokinase subfamily.</text>
</comment>
<proteinExistence type="inferred from homology"/>
<evidence type="ECO:0000256" key="1">
    <source>
        <dbReference type="ARBA" id="ARBA00005380"/>
    </source>
</evidence>
<feature type="binding site" evidence="12">
    <location>
        <begin position="38"/>
        <end position="42"/>
    </location>
    <ligand>
        <name>substrate</name>
    </ligand>
</feature>
<evidence type="ECO:0000256" key="8">
    <source>
        <dbReference type="ARBA" id="ARBA00022840"/>
    </source>
</evidence>
<comment type="caution">
    <text evidence="12">Lacks conserved residue(s) required for the propagation of feature annotation.</text>
</comment>
<organism evidence="14 15">
    <name type="scientific">Hungatella hathewayi</name>
    <dbReference type="NCBI Taxonomy" id="154046"/>
    <lineage>
        <taxon>Bacteria</taxon>
        <taxon>Bacillati</taxon>
        <taxon>Bacillota</taxon>
        <taxon>Clostridia</taxon>
        <taxon>Lachnospirales</taxon>
        <taxon>Lachnospiraceae</taxon>
        <taxon>Hungatella</taxon>
    </lineage>
</organism>
<dbReference type="GO" id="GO:0005829">
    <property type="term" value="C:cytosol"/>
    <property type="evidence" value="ECO:0007669"/>
    <property type="project" value="TreeGrafter"/>
</dbReference>
<dbReference type="PANTHER" id="PTHR10584">
    <property type="entry name" value="SUGAR KINASE"/>
    <property type="match status" value="1"/>
</dbReference>
<dbReference type="InterPro" id="IPR002173">
    <property type="entry name" value="Carboh/pur_kinase_PfkB_CS"/>
</dbReference>
<dbReference type="CDD" id="cd01174">
    <property type="entry name" value="ribokinase"/>
    <property type="match status" value="1"/>
</dbReference>
<evidence type="ECO:0000256" key="11">
    <source>
        <dbReference type="ARBA" id="ARBA00023277"/>
    </source>
</evidence>
<dbReference type="Gene3D" id="3.40.1190.20">
    <property type="match status" value="1"/>
</dbReference>
<evidence type="ECO:0000313" key="15">
    <source>
        <dbReference type="Proteomes" id="UP000261111"/>
    </source>
</evidence>
<feature type="binding site" evidence="12">
    <location>
        <begin position="243"/>
        <end position="244"/>
    </location>
    <ligand>
        <name>ATP</name>
        <dbReference type="ChEBI" id="CHEBI:30616"/>
    </ligand>
</feature>
<dbReference type="NCBIfam" id="TIGR02152">
    <property type="entry name" value="D_ribokin_bact"/>
    <property type="match status" value="1"/>
</dbReference>
<evidence type="ECO:0000256" key="2">
    <source>
        <dbReference type="ARBA" id="ARBA00012035"/>
    </source>
</evidence>
<evidence type="ECO:0000259" key="13">
    <source>
        <dbReference type="Pfam" id="PF00294"/>
    </source>
</evidence>
<keyword evidence="8 12" id="KW-0067">ATP-binding</keyword>
<feature type="binding site" evidence="12">
    <location>
        <position position="279"/>
    </location>
    <ligand>
        <name>K(+)</name>
        <dbReference type="ChEBI" id="CHEBI:29103"/>
    </ligand>
</feature>
<dbReference type="InterPro" id="IPR002139">
    <property type="entry name" value="Ribo/fructo_kinase"/>
</dbReference>
<feature type="binding site" evidence="12">
    <location>
        <position position="277"/>
    </location>
    <ligand>
        <name>K(+)</name>
        <dbReference type="ChEBI" id="CHEBI:29103"/>
    </ligand>
</feature>
<feature type="binding site" evidence="12">
    <location>
        <position position="274"/>
    </location>
    <ligand>
        <name>K(+)</name>
        <dbReference type="ChEBI" id="CHEBI:29103"/>
    </ligand>
</feature>
<reference evidence="14 15" key="1">
    <citation type="submission" date="2018-08" db="EMBL/GenBank/DDBJ databases">
        <title>A genome reference for cultivated species of the human gut microbiota.</title>
        <authorList>
            <person name="Zou Y."/>
            <person name="Xue W."/>
            <person name="Luo G."/>
        </authorList>
    </citation>
    <scope>NUCLEOTIDE SEQUENCE [LARGE SCALE GENOMIC DNA]</scope>
    <source>
        <strain evidence="14 15">AF19-21</strain>
    </source>
</reference>
<feature type="binding site" evidence="12">
    <location>
        <position position="240"/>
    </location>
    <ligand>
        <name>K(+)</name>
        <dbReference type="ChEBI" id="CHEBI:29103"/>
    </ligand>
</feature>
<dbReference type="GO" id="GO:0046872">
    <property type="term" value="F:metal ion binding"/>
    <property type="evidence" value="ECO:0007669"/>
    <property type="project" value="UniProtKB-KW"/>
</dbReference>
<comment type="subcellular location">
    <subcellularLocation>
        <location evidence="12">Cytoplasm</location>
    </subcellularLocation>
</comment>
<dbReference type="GO" id="GO:0005524">
    <property type="term" value="F:ATP binding"/>
    <property type="evidence" value="ECO:0007669"/>
    <property type="project" value="UniProtKB-UniRule"/>
</dbReference>
<dbReference type="RefSeq" id="WP_025656568.1">
    <property type="nucleotide sequence ID" value="NZ_QVIA01000010.1"/>
</dbReference>
<feature type="binding site" evidence="12">
    <location>
        <position position="238"/>
    </location>
    <ligand>
        <name>K(+)</name>
        <dbReference type="ChEBI" id="CHEBI:29103"/>
    </ligand>
</feature>
<dbReference type="GeneID" id="93335271"/>
<comment type="function">
    <text evidence="12">Catalyzes the phosphorylation of ribose at O-5 in a reaction requiring ATP and magnesium. The resulting D-ribose-5-phosphate can then be used either for sythesis of nucleotides, histidine, and tryptophan, or as a component of the pentose phosphate pathway.</text>
</comment>
<dbReference type="PROSITE" id="PS00583">
    <property type="entry name" value="PFKB_KINASES_1"/>
    <property type="match status" value="1"/>
</dbReference>
<evidence type="ECO:0000256" key="7">
    <source>
        <dbReference type="ARBA" id="ARBA00022777"/>
    </source>
</evidence>
<dbReference type="InterPro" id="IPR029056">
    <property type="entry name" value="Ribokinase-like"/>
</dbReference>
<dbReference type="Pfam" id="PF00294">
    <property type="entry name" value="PfkB"/>
    <property type="match status" value="1"/>
</dbReference>
<keyword evidence="6 12" id="KW-0547">Nucleotide-binding</keyword>
<feature type="active site" description="Proton acceptor" evidence="12">
    <location>
        <position position="244"/>
    </location>
</feature>
<evidence type="ECO:0000313" key="14">
    <source>
        <dbReference type="EMBL" id="RGC32043.1"/>
    </source>
</evidence>
<protein>
    <recommendedName>
        <fullName evidence="3 12">Ribokinase</fullName>
        <shortName evidence="12">RK</shortName>
        <ecNumber evidence="2 12">2.7.1.15</ecNumber>
    </recommendedName>
</protein>
<dbReference type="PANTHER" id="PTHR10584:SF166">
    <property type="entry name" value="RIBOKINASE"/>
    <property type="match status" value="1"/>
</dbReference>
<evidence type="ECO:0000256" key="12">
    <source>
        <dbReference type="HAMAP-Rule" id="MF_01987"/>
    </source>
</evidence>
<feature type="binding site" evidence="12">
    <location>
        <begin position="10"/>
        <end position="12"/>
    </location>
    <ligand>
        <name>substrate</name>
    </ligand>
</feature>
<dbReference type="EMBL" id="QVIA01000010">
    <property type="protein sequence ID" value="RGC32043.1"/>
    <property type="molecule type" value="Genomic_DNA"/>
</dbReference>
<keyword evidence="12" id="KW-0963">Cytoplasm</keyword>
<dbReference type="UniPathway" id="UPA00916">
    <property type="reaction ID" value="UER00889"/>
</dbReference>
<dbReference type="PRINTS" id="PR00990">
    <property type="entry name" value="RIBOKINASE"/>
</dbReference>
<evidence type="ECO:0000256" key="3">
    <source>
        <dbReference type="ARBA" id="ARBA00016943"/>
    </source>
</evidence>
<name>A0A3E2WW48_9FIRM</name>
<dbReference type="AlphaFoldDB" id="A0A3E2WW48"/>
<comment type="activity regulation">
    <text evidence="12">Activated by a monovalent cation that binds near, but not in, the active site. The most likely occupant of the site in vivo is potassium. Ion binding induces a conformational change that may alter substrate affinity.</text>
</comment>
<keyword evidence="10 12" id="KW-0630">Potassium</keyword>
<accession>A0A3E2WW48</accession>
<evidence type="ECO:0000256" key="9">
    <source>
        <dbReference type="ARBA" id="ARBA00022842"/>
    </source>
</evidence>
<feature type="domain" description="Carbohydrate kinase PfkB" evidence="13">
    <location>
        <begin position="2"/>
        <end position="286"/>
    </location>
</feature>
<dbReference type="SUPFAM" id="SSF53613">
    <property type="entry name" value="Ribokinase-like"/>
    <property type="match status" value="1"/>
</dbReference>
<dbReference type="HAMAP" id="MF_01987">
    <property type="entry name" value="Ribokinase"/>
    <property type="match status" value="1"/>
</dbReference>
<comment type="pathway">
    <text evidence="12">Carbohydrate metabolism; D-ribose degradation; D-ribose 5-phosphate from beta-D-ribopyranose: step 2/2.</text>
</comment>
<comment type="subunit">
    <text evidence="12">Homodimer.</text>
</comment>
<keyword evidence="9 12" id="KW-0460">Magnesium</keyword>
<comment type="similarity">
    <text evidence="1">Belongs to the carbohydrate kinase pfkB family.</text>
</comment>
<comment type="cofactor">
    <cofactor evidence="12">
        <name>Mg(2+)</name>
        <dbReference type="ChEBI" id="CHEBI:18420"/>
    </cofactor>
    <text evidence="12">Requires a divalent cation, most likely magnesium in vivo, as an electrophilic catalyst to aid phosphoryl group transfer. It is the chelate of the metal and the nucleotide that is the actual substrate.</text>
</comment>
<dbReference type="InterPro" id="IPR011611">
    <property type="entry name" value="PfkB_dom"/>
</dbReference>
<dbReference type="EC" id="2.7.1.15" evidence="2 12"/>
<evidence type="ECO:0000256" key="5">
    <source>
        <dbReference type="ARBA" id="ARBA00022723"/>
    </source>
</evidence>
<feature type="binding site" evidence="12">
    <location>
        <position position="244"/>
    </location>
    <ligand>
        <name>substrate</name>
    </ligand>
</feature>
<dbReference type="InterPro" id="IPR011877">
    <property type="entry name" value="Ribokinase"/>
</dbReference>
<comment type="caution">
    <text evidence="14">The sequence shown here is derived from an EMBL/GenBank/DDBJ whole genome shotgun (WGS) entry which is preliminary data.</text>
</comment>
<dbReference type="GO" id="GO:0004747">
    <property type="term" value="F:ribokinase activity"/>
    <property type="evidence" value="ECO:0007669"/>
    <property type="project" value="UniProtKB-UniRule"/>
</dbReference>
<feature type="binding site" evidence="12">
    <location>
        <position position="268"/>
    </location>
    <ligand>
        <name>ATP</name>
        <dbReference type="ChEBI" id="CHEBI:30616"/>
    </ligand>
</feature>
<keyword evidence="4 12" id="KW-0808">Transferase</keyword>
<feature type="binding site" evidence="12">
    <location>
        <begin position="211"/>
        <end position="216"/>
    </location>
    <ligand>
        <name>ATP</name>
        <dbReference type="ChEBI" id="CHEBI:30616"/>
    </ligand>
</feature>
<feature type="binding site" evidence="12">
    <location>
        <position position="138"/>
    </location>
    <ligand>
        <name>substrate</name>
    </ligand>
</feature>
<evidence type="ECO:0000256" key="4">
    <source>
        <dbReference type="ARBA" id="ARBA00022679"/>
    </source>
</evidence>